<dbReference type="InterPro" id="IPR013785">
    <property type="entry name" value="Aldolase_TIM"/>
</dbReference>
<dbReference type="InterPro" id="IPR005668">
    <property type="entry name" value="IPM_Synthase"/>
</dbReference>
<keyword evidence="12" id="KW-0012">Acyltransferase</keyword>
<dbReference type="PANTHER" id="PTHR46911">
    <property type="match status" value="1"/>
</dbReference>
<dbReference type="Pfam" id="PF22615">
    <property type="entry name" value="IPMS_D2"/>
    <property type="match status" value="1"/>
</dbReference>
<dbReference type="SMART" id="SM00917">
    <property type="entry name" value="LeuA_dimer"/>
    <property type="match status" value="1"/>
</dbReference>
<evidence type="ECO:0000256" key="7">
    <source>
        <dbReference type="ARBA" id="ARBA00022679"/>
    </source>
</evidence>
<dbReference type="PROSITE" id="PS00815">
    <property type="entry name" value="AIPM_HOMOCIT_SYNTH_1"/>
    <property type="match status" value="1"/>
</dbReference>
<keyword evidence="6 10" id="KW-0028">Amino-acid biosynthesis</keyword>
<evidence type="ECO:0000313" key="13">
    <source>
        <dbReference type="Proteomes" id="UP001218231"/>
    </source>
</evidence>
<dbReference type="RefSeq" id="WP_273618707.1">
    <property type="nucleotide sequence ID" value="NZ_CP103868.1"/>
</dbReference>
<name>A0ABY7TYN8_9SPHN</name>
<dbReference type="EMBL" id="CP117417">
    <property type="protein sequence ID" value="WCT78382.1"/>
    <property type="molecule type" value="Genomic_DNA"/>
</dbReference>
<feature type="binding site" evidence="10">
    <location>
        <position position="282"/>
    </location>
    <ligand>
        <name>Mg(2+)</name>
        <dbReference type="ChEBI" id="CHEBI:18420"/>
    </ligand>
</feature>
<keyword evidence="10" id="KW-0460">Magnesium</keyword>
<dbReference type="SUPFAM" id="SSF51569">
    <property type="entry name" value="Aldolase"/>
    <property type="match status" value="1"/>
</dbReference>
<dbReference type="NCBIfam" id="NF002991">
    <property type="entry name" value="PRK03739.1"/>
    <property type="match status" value="1"/>
</dbReference>
<evidence type="ECO:0000256" key="9">
    <source>
        <dbReference type="ARBA" id="ARBA00023304"/>
    </source>
</evidence>
<feature type="binding site" evidence="10">
    <location>
        <position position="42"/>
    </location>
    <ligand>
        <name>Mg(2+)</name>
        <dbReference type="ChEBI" id="CHEBI:18420"/>
    </ligand>
</feature>
<evidence type="ECO:0000256" key="1">
    <source>
        <dbReference type="ARBA" id="ARBA00000064"/>
    </source>
</evidence>
<dbReference type="Pfam" id="PF00682">
    <property type="entry name" value="HMGL-like"/>
    <property type="match status" value="1"/>
</dbReference>
<protein>
    <recommendedName>
        <fullName evidence="4 10">2-isopropylmalate synthase</fullName>
        <ecNumber evidence="4 10">2.3.3.13</ecNumber>
    </recommendedName>
    <alternativeName>
        <fullName evidence="10">Alpha-IPM synthase</fullName>
    </alternativeName>
    <alternativeName>
        <fullName evidence="10">Alpha-isopropylmalate synthase</fullName>
    </alternativeName>
</protein>
<dbReference type="PROSITE" id="PS00816">
    <property type="entry name" value="AIPM_HOMOCIT_SYNTH_2"/>
    <property type="match status" value="1"/>
</dbReference>
<dbReference type="InterPro" id="IPR000891">
    <property type="entry name" value="PYR_CT"/>
</dbReference>
<keyword evidence="8 10" id="KW-0479">Metal-binding</keyword>
<evidence type="ECO:0000256" key="3">
    <source>
        <dbReference type="ARBA" id="ARBA00009767"/>
    </source>
</evidence>
<dbReference type="PANTHER" id="PTHR46911:SF1">
    <property type="entry name" value="2-ISOPROPYLMALATE SYNTHASE"/>
    <property type="match status" value="1"/>
</dbReference>
<comment type="similarity">
    <text evidence="3 10">Belongs to the alpha-IPM synthase/homocitrate synthase family. LeuA type 2 subfamily.</text>
</comment>
<comment type="function">
    <text evidence="10">Catalyzes the condensation of the acetyl group of acetyl-CoA with 3-methyl-2-oxobutanoate (2-ketoisovalerate) to form 3-carboxy-3-hydroxy-4-methylpentanoate (2-isopropylmalate).</text>
</comment>
<dbReference type="SUPFAM" id="SSF89000">
    <property type="entry name" value="post-HMGL domain-like"/>
    <property type="match status" value="1"/>
</dbReference>
<evidence type="ECO:0000256" key="2">
    <source>
        <dbReference type="ARBA" id="ARBA00004689"/>
    </source>
</evidence>
<feature type="binding site" evidence="10">
    <location>
        <position position="248"/>
    </location>
    <ligand>
        <name>Mg(2+)</name>
        <dbReference type="ChEBI" id="CHEBI:18420"/>
    </ligand>
</feature>
<evidence type="ECO:0000259" key="11">
    <source>
        <dbReference type="PROSITE" id="PS50991"/>
    </source>
</evidence>
<dbReference type="InterPro" id="IPR054692">
    <property type="entry name" value="LeuA-like_post-cat"/>
</dbReference>
<comment type="subcellular location">
    <subcellularLocation>
        <location evidence="10">Cytoplasm</location>
    </subcellularLocation>
</comment>
<dbReference type="PROSITE" id="PS50991">
    <property type="entry name" value="PYR_CT"/>
    <property type="match status" value="1"/>
</dbReference>
<feature type="binding site" evidence="10">
    <location>
        <position position="246"/>
    </location>
    <ligand>
        <name>Mg(2+)</name>
        <dbReference type="ChEBI" id="CHEBI:18420"/>
    </ligand>
</feature>
<dbReference type="InterPro" id="IPR039371">
    <property type="entry name" value="LeuA_N_DRE-TIM"/>
</dbReference>
<dbReference type="CDD" id="cd07942">
    <property type="entry name" value="DRE_TIM_LeuA"/>
    <property type="match status" value="1"/>
</dbReference>
<evidence type="ECO:0000256" key="8">
    <source>
        <dbReference type="ARBA" id="ARBA00022723"/>
    </source>
</evidence>
<keyword evidence="9 10" id="KW-0100">Branched-chain amino acid biosynthesis</keyword>
<evidence type="ECO:0000256" key="4">
    <source>
        <dbReference type="ARBA" id="ARBA00012973"/>
    </source>
</evidence>
<dbReference type="Proteomes" id="UP001218231">
    <property type="component" value="Chromosome"/>
</dbReference>
<comment type="cofactor">
    <cofactor evidence="10">
        <name>Mg(2+)</name>
        <dbReference type="ChEBI" id="CHEBI:18420"/>
    </cofactor>
</comment>
<dbReference type="SUPFAM" id="SSF110921">
    <property type="entry name" value="2-isopropylmalate synthase LeuA, allosteric (dimerisation) domain"/>
    <property type="match status" value="1"/>
</dbReference>
<keyword evidence="5 10" id="KW-0432">Leucine biosynthesis</keyword>
<dbReference type="Gene3D" id="3.20.20.70">
    <property type="entry name" value="Aldolase class I"/>
    <property type="match status" value="1"/>
</dbReference>
<evidence type="ECO:0000256" key="6">
    <source>
        <dbReference type="ARBA" id="ARBA00022605"/>
    </source>
</evidence>
<accession>A0ABY7TYN8</accession>
<feature type="region of interest" description="Regulatory domain" evidence="10">
    <location>
        <begin position="441"/>
        <end position="558"/>
    </location>
</feature>
<keyword evidence="13" id="KW-1185">Reference proteome</keyword>
<dbReference type="InterPro" id="IPR013709">
    <property type="entry name" value="2-isopropylmalate_synth_dimer"/>
</dbReference>
<keyword evidence="7 10" id="KW-0808">Transferase</keyword>
<evidence type="ECO:0000256" key="10">
    <source>
        <dbReference type="HAMAP-Rule" id="MF_00572"/>
    </source>
</evidence>
<comment type="catalytic activity">
    <reaction evidence="1 10">
        <text>3-methyl-2-oxobutanoate + acetyl-CoA + H2O = (2S)-2-isopropylmalate + CoA + H(+)</text>
        <dbReference type="Rhea" id="RHEA:21524"/>
        <dbReference type="ChEBI" id="CHEBI:1178"/>
        <dbReference type="ChEBI" id="CHEBI:11851"/>
        <dbReference type="ChEBI" id="CHEBI:15377"/>
        <dbReference type="ChEBI" id="CHEBI:15378"/>
        <dbReference type="ChEBI" id="CHEBI:57287"/>
        <dbReference type="ChEBI" id="CHEBI:57288"/>
        <dbReference type="EC" id="2.3.3.13"/>
    </reaction>
</comment>
<comment type="subunit">
    <text evidence="10">Homodimer.</text>
</comment>
<evidence type="ECO:0000256" key="5">
    <source>
        <dbReference type="ARBA" id="ARBA00022430"/>
    </source>
</evidence>
<dbReference type="EC" id="2.3.3.13" evidence="4 10"/>
<feature type="domain" description="Pyruvate carboxyltransferase" evidence="11">
    <location>
        <begin position="33"/>
        <end position="307"/>
    </location>
</feature>
<keyword evidence="10" id="KW-0963">Cytoplasm</keyword>
<organism evidence="12 13">
    <name type="scientific">Novosphingobium humi</name>
    <dbReference type="NCBI Taxonomy" id="2282397"/>
    <lineage>
        <taxon>Bacteria</taxon>
        <taxon>Pseudomonadati</taxon>
        <taxon>Pseudomonadota</taxon>
        <taxon>Alphaproteobacteria</taxon>
        <taxon>Sphingomonadales</taxon>
        <taxon>Sphingomonadaceae</taxon>
        <taxon>Novosphingobium</taxon>
    </lineage>
</organism>
<dbReference type="NCBIfam" id="TIGR00970">
    <property type="entry name" value="leuA_yeast"/>
    <property type="match status" value="1"/>
</dbReference>
<reference evidence="12 13" key="1">
    <citation type="submission" date="2023-02" db="EMBL/GenBank/DDBJ databases">
        <title>Genome sequence of Novosphingobium humi KACC 19094.</title>
        <authorList>
            <person name="Kim S."/>
            <person name="Heo J."/>
            <person name="Kwon S.-W."/>
        </authorList>
    </citation>
    <scope>NUCLEOTIDE SEQUENCE [LARGE SCALE GENOMIC DNA]</scope>
    <source>
        <strain evidence="12 13">KACC 19094</strain>
    </source>
</reference>
<comment type="pathway">
    <text evidence="2 10">Amino-acid biosynthesis; L-leucine biosynthesis; L-leucine from 3-methyl-2-oxobutanoate: step 1/4.</text>
</comment>
<sequence>MSMLKDPSVKYRPFPQINIPDRTWPSKVIEKAPRWLSTDLRDGNQSLIDPMGAEKKNRFFDLLVKVGLKEIEVGFPSAGATEYDFIRGLVDQGRVPDDVLIQVLTQAREDLIKTSFESLAGIHSAIVHVYNAVSPLWRNVVFGMEKPQVRGIAENAAKLLRDNAARFPQTKWQFEYSPETFSTAELDFSIECCEAVMNILQPTPENPIILNLPATVECATPNVYADQIEYFCRNLPNRESAVISLHTHNDRGTGVAAAELGLMAGADRVEGCLFGNGERTGNCCLVTVAMNMYTQGVSPGLDFSDIDEVIQTVEYCNQLPVPERHPYGGELVFTAFSGSHQDAIKKGFAAQEKRNDQLWAVPYLPIDPADLGRSYEAVIRVNSQSGKGGFAWVLEQDQGLKLPKKMQAHFSRHVQELADQLGRELVASDIWDVFQRVYHVNDPQHLQLVDYEEARAPDGTRVFAGKIGVDGQERSVSGRGNGLISSVVATLAEHFGVAISVKDYSEHALSAGSEAKAAAYIEAVGPDGQTVWGVGLDNDIATASVRAVLSAANALKPA</sequence>
<proteinExistence type="inferred from homology"/>
<dbReference type="InterPro" id="IPR002034">
    <property type="entry name" value="AIPM/Hcit_synth_CS"/>
</dbReference>
<dbReference type="Pfam" id="PF08502">
    <property type="entry name" value="LeuA_dimer"/>
    <property type="match status" value="1"/>
</dbReference>
<dbReference type="HAMAP" id="MF_00572">
    <property type="entry name" value="LeuA_type2"/>
    <property type="match status" value="1"/>
</dbReference>
<evidence type="ECO:0000313" key="12">
    <source>
        <dbReference type="EMBL" id="WCT78382.1"/>
    </source>
</evidence>
<dbReference type="GO" id="GO:0003852">
    <property type="term" value="F:2-isopropylmalate synthase activity"/>
    <property type="evidence" value="ECO:0007669"/>
    <property type="project" value="UniProtKB-EC"/>
</dbReference>
<gene>
    <name evidence="10 12" type="primary">leuA</name>
    <name evidence="12" type="ORF">PQ457_05265</name>
</gene>
<dbReference type="InterPro" id="IPR036230">
    <property type="entry name" value="LeuA_allosteric_dom_sf"/>
</dbReference>
<dbReference type="Gene3D" id="3.30.160.270">
    <property type="match status" value="1"/>
</dbReference>